<organism evidence="1 2">
    <name type="scientific">Phoxinus phoxinus</name>
    <name type="common">Eurasian minnow</name>
    <dbReference type="NCBI Taxonomy" id="58324"/>
    <lineage>
        <taxon>Eukaryota</taxon>
        <taxon>Metazoa</taxon>
        <taxon>Chordata</taxon>
        <taxon>Craniata</taxon>
        <taxon>Vertebrata</taxon>
        <taxon>Euteleostomi</taxon>
        <taxon>Actinopterygii</taxon>
        <taxon>Neopterygii</taxon>
        <taxon>Teleostei</taxon>
        <taxon>Ostariophysi</taxon>
        <taxon>Cypriniformes</taxon>
        <taxon>Leuciscidae</taxon>
        <taxon>Phoxininae</taxon>
        <taxon>Phoxinus</taxon>
    </lineage>
</organism>
<evidence type="ECO:0000313" key="1">
    <source>
        <dbReference type="EMBL" id="KAK7125894.1"/>
    </source>
</evidence>
<evidence type="ECO:0000313" key="2">
    <source>
        <dbReference type="Proteomes" id="UP001364617"/>
    </source>
</evidence>
<sequence>MCCCPHSLRMAAHSLRGLPHPPGEALCCRFPLSPLSNFNGSPPGQRVLLPQILWLSDVLCEHWTKLKAAERKWHKSKDSADLSTPLKSNIVITNLETADPFQ</sequence>
<reference evidence="1 2" key="1">
    <citation type="submission" date="2024-02" db="EMBL/GenBank/DDBJ databases">
        <title>Chromosome-level genome assembly of the Eurasian Minnow (Phoxinus phoxinus).</title>
        <authorList>
            <person name="Oriowo T.O."/>
            <person name="Martin S."/>
            <person name="Stange M."/>
            <person name="Chrysostomakis Y."/>
            <person name="Brown T."/>
            <person name="Winkler S."/>
            <person name="Kukowka S."/>
            <person name="Myers E.W."/>
            <person name="Bohne A."/>
        </authorList>
    </citation>
    <scope>NUCLEOTIDE SEQUENCE [LARGE SCALE GENOMIC DNA]</scope>
    <source>
        <strain evidence="1">ZFMK-TIS-60720</strain>
        <tissue evidence="1">Whole Organism</tissue>
    </source>
</reference>
<dbReference type="EMBL" id="JAYKXH010000023">
    <property type="protein sequence ID" value="KAK7125894.1"/>
    <property type="molecule type" value="Genomic_DNA"/>
</dbReference>
<accession>A0AAN9C9K8</accession>
<dbReference type="AlphaFoldDB" id="A0AAN9C9K8"/>
<gene>
    <name evidence="1" type="ORF">R3I93_021311</name>
</gene>
<keyword evidence="2" id="KW-1185">Reference proteome</keyword>
<dbReference type="Proteomes" id="UP001364617">
    <property type="component" value="Unassembled WGS sequence"/>
</dbReference>
<protein>
    <submittedName>
        <fullName evidence="1">Uncharacterized protein</fullName>
    </submittedName>
</protein>
<name>A0AAN9C9K8_9TELE</name>
<comment type="caution">
    <text evidence="1">The sequence shown here is derived from an EMBL/GenBank/DDBJ whole genome shotgun (WGS) entry which is preliminary data.</text>
</comment>
<proteinExistence type="predicted"/>